<organism evidence="2 3">
    <name type="scientific">Periconia macrospinosa</name>
    <dbReference type="NCBI Taxonomy" id="97972"/>
    <lineage>
        <taxon>Eukaryota</taxon>
        <taxon>Fungi</taxon>
        <taxon>Dikarya</taxon>
        <taxon>Ascomycota</taxon>
        <taxon>Pezizomycotina</taxon>
        <taxon>Dothideomycetes</taxon>
        <taxon>Pleosporomycetidae</taxon>
        <taxon>Pleosporales</taxon>
        <taxon>Massarineae</taxon>
        <taxon>Periconiaceae</taxon>
        <taxon>Periconia</taxon>
    </lineage>
</organism>
<dbReference type="Proteomes" id="UP000244855">
    <property type="component" value="Unassembled WGS sequence"/>
</dbReference>
<dbReference type="AlphaFoldDB" id="A0A2V1DCV2"/>
<sequence>MAGTSGGWLVRTGVEGATRCKSKQRQAKHTVDVYLAGVRRDKTGRPVEEYLAKHHQYQYQYQYQQQQQYHRRPSIPHTHTRRHTSSPLHPHAPLHFLLPVDCFYCTYCTYLVIVLDLRPPCIVPARARLPLPSTLCPPSAAPTNIAHLPPKQPLPTSSHSRLHSHPRPSPTTPSGRPTPDCHAKRFRLKRWSYCYTLRRPSVAARGCRGDAVPRGSHLPFRNRIHRDNTQLATFLYPSRTNISHFNRQYHSSIILARY</sequence>
<evidence type="ECO:0000256" key="1">
    <source>
        <dbReference type="SAM" id="MobiDB-lite"/>
    </source>
</evidence>
<name>A0A2V1DCV2_9PLEO</name>
<feature type="region of interest" description="Disordered" evidence="1">
    <location>
        <begin position="142"/>
        <end position="180"/>
    </location>
</feature>
<evidence type="ECO:0000313" key="3">
    <source>
        <dbReference type="Proteomes" id="UP000244855"/>
    </source>
</evidence>
<proteinExistence type="predicted"/>
<protein>
    <submittedName>
        <fullName evidence="2">Uncharacterized protein</fullName>
    </submittedName>
</protein>
<reference evidence="2 3" key="1">
    <citation type="journal article" date="2018" name="Sci. Rep.">
        <title>Comparative genomics provides insights into the lifestyle and reveals functional heterogeneity of dark septate endophytic fungi.</title>
        <authorList>
            <person name="Knapp D.G."/>
            <person name="Nemeth J.B."/>
            <person name="Barry K."/>
            <person name="Hainaut M."/>
            <person name="Henrissat B."/>
            <person name="Johnson J."/>
            <person name="Kuo A."/>
            <person name="Lim J.H.P."/>
            <person name="Lipzen A."/>
            <person name="Nolan M."/>
            <person name="Ohm R.A."/>
            <person name="Tamas L."/>
            <person name="Grigoriev I.V."/>
            <person name="Spatafora J.W."/>
            <person name="Nagy L.G."/>
            <person name="Kovacs G.M."/>
        </authorList>
    </citation>
    <scope>NUCLEOTIDE SEQUENCE [LARGE SCALE GENOMIC DNA]</scope>
    <source>
        <strain evidence="2 3">DSE2036</strain>
    </source>
</reference>
<keyword evidence="3" id="KW-1185">Reference proteome</keyword>
<accession>A0A2V1DCV2</accession>
<dbReference type="EMBL" id="KZ805481">
    <property type="protein sequence ID" value="PVH95868.1"/>
    <property type="molecule type" value="Genomic_DNA"/>
</dbReference>
<gene>
    <name evidence="2" type="ORF">DM02DRAFT_137271</name>
</gene>
<evidence type="ECO:0000313" key="2">
    <source>
        <dbReference type="EMBL" id="PVH95868.1"/>
    </source>
</evidence>